<evidence type="ECO:0000313" key="2">
    <source>
        <dbReference type="EMBL" id="KAL2621588.1"/>
    </source>
</evidence>
<dbReference type="EMBL" id="JBHFFA010000006">
    <property type="protein sequence ID" value="KAL2621588.1"/>
    <property type="molecule type" value="Genomic_DNA"/>
</dbReference>
<protein>
    <submittedName>
        <fullName evidence="2">Uncharacterized protein</fullName>
    </submittedName>
</protein>
<sequence length="107" mass="12018">MTIDRMRCLDEKRYGRSRRRDRLPGDGMSTAANSRFASPELIPGQGREPALGAGCYQNFRGVLLGLPSPIERTSVLQPDLPPNPAHRSLRAFARTLRNLRREDRAST</sequence>
<comment type="caution">
    <text evidence="2">The sequence shown here is derived from an EMBL/GenBank/DDBJ whole genome shotgun (WGS) entry which is preliminary data.</text>
</comment>
<evidence type="ECO:0000256" key="1">
    <source>
        <dbReference type="SAM" id="MobiDB-lite"/>
    </source>
</evidence>
<gene>
    <name evidence="2" type="ORF">R1flu_001793</name>
</gene>
<feature type="region of interest" description="Disordered" evidence="1">
    <location>
        <begin position="15"/>
        <end position="44"/>
    </location>
</feature>
<keyword evidence="3" id="KW-1185">Reference proteome</keyword>
<proteinExistence type="predicted"/>
<evidence type="ECO:0000313" key="3">
    <source>
        <dbReference type="Proteomes" id="UP001605036"/>
    </source>
</evidence>
<reference evidence="2 3" key="1">
    <citation type="submission" date="2024-09" db="EMBL/GenBank/DDBJ databases">
        <title>Chromosome-scale assembly of Riccia fluitans.</title>
        <authorList>
            <person name="Paukszto L."/>
            <person name="Sawicki J."/>
            <person name="Karawczyk K."/>
            <person name="Piernik-Szablinska J."/>
            <person name="Szczecinska M."/>
            <person name="Mazdziarz M."/>
        </authorList>
    </citation>
    <scope>NUCLEOTIDE SEQUENCE [LARGE SCALE GENOMIC DNA]</scope>
    <source>
        <strain evidence="2">Rf_01</strain>
        <tissue evidence="2">Aerial parts of the thallus</tissue>
    </source>
</reference>
<accession>A0ABD1Y4J1</accession>
<name>A0ABD1Y4J1_9MARC</name>
<dbReference type="AlphaFoldDB" id="A0ABD1Y4J1"/>
<dbReference type="Proteomes" id="UP001605036">
    <property type="component" value="Unassembled WGS sequence"/>
</dbReference>
<organism evidence="2 3">
    <name type="scientific">Riccia fluitans</name>
    <dbReference type="NCBI Taxonomy" id="41844"/>
    <lineage>
        <taxon>Eukaryota</taxon>
        <taxon>Viridiplantae</taxon>
        <taxon>Streptophyta</taxon>
        <taxon>Embryophyta</taxon>
        <taxon>Marchantiophyta</taxon>
        <taxon>Marchantiopsida</taxon>
        <taxon>Marchantiidae</taxon>
        <taxon>Marchantiales</taxon>
        <taxon>Ricciaceae</taxon>
        <taxon>Riccia</taxon>
    </lineage>
</organism>